<dbReference type="InterPro" id="IPR005467">
    <property type="entry name" value="His_kinase_dom"/>
</dbReference>
<dbReference type="STRING" id="1705562.AMS69_18290"/>
<dbReference type="CDD" id="cd00082">
    <property type="entry name" value="HisKA"/>
    <property type="match status" value="1"/>
</dbReference>
<dbReference type="SUPFAM" id="SSF47384">
    <property type="entry name" value="Homodimeric domain of signal transducing histidine kinase"/>
    <property type="match status" value="1"/>
</dbReference>
<dbReference type="Gene3D" id="3.30.565.10">
    <property type="entry name" value="Histidine kinase-like ATPase, C-terminal domain"/>
    <property type="match status" value="1"/>
</dbReference>
<dbReference type="CDD" id="cd00156">
    <property type="entry name" value="REC"/>
    <property type="match status" value="1"/>
</dbReference>
<sequence length="330" mass="35009">MTPARGTVYLVAGREVTALAGALSEALTTDGATAEAVPDTSDVPDRLTDENIRGVVISDDGDCDGVAVFEELRAAGTDIPIVLVGTDPDPDRVTEALRAGVTDYVTAATPAALLAAKLEAYATRWPTDWWVGASQWDDISSGVSHDAKNPLNVVMGRLELLDIGEPHEEPLLRSVTRVESLLTDLSRIGSIACPVSKTETFSLADVAREIWAAASYEDATLEVTTDAAIDAENDRLQLLLRELFDNAVAHTEGPVTVTVGDTESGFYVADDGPGIPESDRDNVFEQGFGTTREGEGYGLFLVDTAARAHGWTVSVRDSESGGTRIDVTTV</sequence>
<dbReference type="SUPFAM" id="SSF55874">
    <property type="entry name" value="ATPase domain of HSP90 chaperone/DNA topoisomerase II/histidine kinase"/>
    <property type="match status" value="1"/>
</dbReference>
<evidence type="ECO:0000259" key="7">
    <source>
        <dbReference type="PROSITE" id="PS50109"/>
    </source>
</evidence>
<evidence type="ECO:0000259" key="8">
    <source>
        <dbReference type="PROSITE" id="PS50110"/>
    </source>
</evidence>
<dbReference type="InterPro" id="IPR050736">
    <property type="entry name" value="Sensor_HK_Regulatory"/>
</dbReference>
<dbReference type="PANTHER" id="PTHR43711:SF1">
    <property type="entry name" value="HISTIDINE KINASE 1"/>
    <property type="match status" value="1"/>
</dbReference>
<dbReference type="Proteomes" id="UP000037729">
    <property type="component" value="Unassembled WGS sequence"/>
</dbReference>
<dbReference type="PANTHER" id="PTHR43711">
    <property type="entry name" value="TWO-COMPONENT HISTIDINE KINASE"/>
    <property type="match status" value="1"/>
</dbReference>
<evidence type="ECO:0000313" key="10">
    <source>
        <dbReference type="Proteomes" id="UP000037729"/>
    </source>
</evidence>
<dbReference type="RefSeq" id="WP_053969469.1">
    <property type="nucleotide sequence ID" value="NZ_LIUF01000009.1"/>
</dbReference>
<dbReference type="EC" id="2.7.13.3" evidence="2"/>
<dbReference type="SUPFAM" id="SSF52172">
    <property type="entry name" value="CheY-like"/>
    <property type="match status" value="1"/>
</dbReference>
<dbReference type="SMART" id="SM00387">
    <property type="entry name" value="HATPase_c"/>
    <property type="match status" value="1"/>
</dbReference>
<protein>
    <recommendedName>
        <fullName evidence="2">histidine kinase</fullName>
        <ecNumber evidence="2">2.7.13.3</ecNumber>
    </recommendedName>
</protein>
<gene>
    <name evidence="9" type="ORF">AMS69_18290</name>
</gene>
<evidence type="ECO:0000256" key="5">
    <source>
        <dbReference type="ARBA" id="ARBA00023012"/>
    </source>
</evidence>
<keyword evidence="4" id="KW-0418">Kinase</keyword>
<evidence type="ECO:0000313" key="9">
    <source>
        <dbReference type="EMBL" id="KOX91564.1"/>
    </source>
</evidence>
<dbReference type="InterPro" id="IPR036097">
    <property type="entry name" value="HisK_dim/P_sf"/>
</dbReference>
<name>A0A0N1IUG7_9EURY</name>
<dbReference type="InterPro" id="IPR036890">
    <property type="entry name" value="HATPase_C_sf"/>
</dbReference>
<dbReference type="InterPro" id="IPR011006">
    <property type="entry name" value="CheY-like_superfamily"/>
</dbReference>
<feature type="modified residue" description="4-aspartylphosphate" evidence="6">
    <location>
        <position position="59"/>
    </location>
</feature>
<organism evidence="9 10">
    <name type="scientific">Haloarcula rubripromontorii</name>
    <dbReference type="NCBI Taxonomy" id="1705562"/>
    <lineage>
        <taxon>Archaea</taxon>
        <taxon>Methanobacteriati</taxon>
        <taxon>Methanobacteriota</taxon>
        <taxon>Stenosarchaea group</taxon>
        <taxon>Halobacteria</taxon>
        <taxon>Halobacteriales</taxon>
        <taxon>Haloarculaceae</taxon>
        <taxon>Haloarcula</taxon>
    </lineage>
</organism>
<dbReference type="OrthoDB" id="8127at2157"/>
<dbReference type="InterPro" id="IPR001789">
    <property type="entry name" value="Sig_transdc_resp-reg_receiver"/>
</dbReference>
<evidence type="ECO:0000256" key="6">
    <source>
        <dbReference type="PROSITE-ProRule" id="PRU00169"/>
    </source>
</evidence>
<dbReference type="InterPro" id="IPR003594">
    <property type="entry name" value="HATPase_dom"/>
</dbReference>
<proteinExistence type="predicted"/>
<keyword evidence="10" id="KW-1185">Reference proteome</keyword>
<dbReference type="EMBL" id="LIUF01000009">
    <property type="protein sequence ID" value="KOX91564.1"/>
    <property type="molecule type" value="Genomic_DNA"/>
</dbReference>
<keyword evidence="5" id="KW-0902">Two-component regulatory system</keyword>
<dbReference type="AlphaFoldDB" id="A0A0N1IUG7"/>
<reference evidence="9 10" key="1">
    <citation type="submission" date="2015-08" db="EMBL/GenBank/DDBJ databases">
        <title>Genomes of Isolates from Cabo Rojo, PR.</title>
        <authorList>
            <person name="Sanchez-Nieves R.L."/>
            <person name="Montalvo-Rodriguez R."/>
        </authorList>
    </citation>
    <scope>NUCLEOTIDE SEQUENCE [LARGE SCALE GENOMIC DNA]</scope>
    <source>
        <strain evidence="9 10">SL3</strain>
    </source>
</reference>
<comment type="catalytic activity">
    <reaction evidence="1">
        <text>ATP + protein L-histidine = ADP + protein N-phospho-L-histidine.</text>
        <dbReference type="EC" id="2.7.13.3"/>
    </reaction>
</comment>
<evidence type="ECO:0000256" key="4">
    <source>
        <dbReference type="ARBA" id="ARBA00022777"/>
    </source>
</evidence>
<dbReference type="PATRIC" id="fig|1705562.3.peg.928"/>
<evidence type="ECO:0000256" key="2">
    <source>
        <dbReference type="ARBA" id="ARBA00012438"/>
    </source>
</evidence>
<dbReference type="Gene3D" id="3.40.50.2300">
    <property type="match status" value="1"/>
</dbReference>
<evidence type="ECO:0000256" key="1">
    <source>
        <dbReference type="ARBA" id="ARBA00000085"/>
    </source>
</evidence>
<dbReference type="PROSITE" id="PS50109">
    <property type="entry name" value="HIS_KIN"/>
    <property type="match status" value="1"/>
</dbReference>
<dbReference type="CDD" id="cd00075">
    <property type="entry name" value="HATPase"/>
    <property type="match status" value="1"/>
</dbReference>
<feature type="domain" description="Response regulatory" evidence="8">
    <location>
        <begin position="9"/>
        <end position="122"/>
    </location>
</feature>
<dbReference type="PROSITE" id="PS50110">
    <property type="entry name" value="RESPONSE_REGULATORY"/>
    <property type="match status" value="1"/>
</dbReference>
<feature type="domain" description="Histidine kinase" evidence="7">
    <location>
        <begin position="142"/>
        <end position="330"/>
    </location>
</feature>
<keyword evidence="6" id="KW-0597">Phosphoprotein</keyword>
<keyword evidence="3" id="KW-0808">Transferase</keyword>
<comment type="caution">
    <text evidence="9">The sequence shown here is derived from an EMBL/GenBank/DDBJ whole genome shotgun (WGS) entry which is preliminary data.</text>
</comment>
<dbReference type="Pfam" id="PF02518">
    <property type="entry name" value="HATPase_c"/>
    <property type="match status" value="1"/>
</dbReference>
<dbReference type="GO" id="GO:0000155">
    <property type="term" value="F:phosphorelay sensor kinase activity"/>
    <property type="evidence" value="ECO:0007669"/>
    <property type="project" value="InterPro"/>
</dbReference>
<dbReference type="InterPro" id="IPR003661">
    <property type="entry name" value="HisK_dim/P_dom"/>
</dbReference>
<evidence type="ECO:0000256" key="3">
    <source>
        <dbReference type="ARBA" id="ARBA00022679"/>
    </source>
</evidence>
<accession>A0A0N1IUG7</accession>